<protein>
    <submittedName>
        <fullName evidence="1">Uncharacterized protein</fullName>
    </submittedName>
</protein>
<gene>
    <name evidence="1" type="ORF">MGYG_07841</name>
</gene>
<reference evidence="2" key="1">
    <citation type="journal article" date="2012" name="MBio">
        <title>Comparative genome analysis of Trichophyton rubrum and related dermatophytes reveals candidate genes involved in infection.</title>
        <authorList>
            <person name="Martinez D.A."/>
            <person name="Oliver B.G."/>
            <person name="Graeser Y."/>
            <person name="Goldberg J.M."/>
            <person name="Li W."/>
            <person name="Martinez-Rossi N.M."/>
            <person name="Monod M."/>
            <person name="Shelest E."/>
            <person name="Barton R.C."/>
            <person name="Birch E."/>
            <person name="Brakhage A.A."/>
            <person name="Chen Z."/>
            <person name="Gurr S.J."/>
            <person name="Heiman D."/>
            <person name="Heitman J."/>
            <person name="Kosti I."/>
            <person name="Rossi A."/>
            <person name="Saif S."/>
            <person name="Samalova M."/>
            <person name="Saunders C.W."/>
            <person name="Shea T."/>
            <person name="Summerbell R.C."/>
            <person name="Xu J."/>
            <person name="Young S."/>
            <person name="Zeng Q."/>
            <person name="Birren B.W."/>
            <person name="Cuomo C.A."/>
            <person name="White T.C."/>
        </authorList>
    </citation>
    <scope>NUCLEOTIDE SEQUENCE [LARGE SCALE GENOMIC DNA]</scope>
    <source>
        <strain evidence="2">ATCC MYA-4604 / CBS 118893</strain>
    </source>
</reference>
<proteinExistence type="predicted"/>
<keyword evidence="2" id="KW-1185">Reference proteome</keyword>
<dbReference type="GeneID" id="10024913"/>
<dbReference type="VEuPathDB" id="FungiDB:MGYG_07841"/>
<dbReference type="AlphaFoldDB" id="E4V4B4"/>
<sequence>MRLCNQHLGHADLQPNWLVVRRFRGILLDKGCQCDTYQEQAGWSQSRVPSTPSKAAIPSLIGRKWGSWHVEAIDRIAISHGRNEAGNVTLYGLSSRQRHLHICMLYQDAPHTRTK</sequence>
<accession>E4V4B4</accession>
<organism evidence="2">
    <name type="scientific">Arthroderma gypseum (strain ATCC MYA-4604 / CBS 118893)</name>
    <name type="common">Microsporum gypseum</name>
    <dbReference type="NCBI Taxonomy" id="535722"/>
    <lineage>
        <taxon>Eukaryota</taxon>
        <taxon>Fungi</taxon>
        <taxon>Dikarya</taxon>
        <taxon>Ascomycota</taxon>
        <taxon>Pezizomycotina</taxon>
        <taxon>Eurotiomycetes</taxon>
        <taxon>Eurotiomycetidae</taxon>
        <taxon>Onygenales</taxon>
        <taxon>Arthrodermataceae</taxon>
        <taxon>Nannizzia</taxon>
    </lineage>
</organism>
<dbReference type="InParanoid" id="E4V4B4"/>
<dbReference type="Proteomes" id="UP000002669">
    <property type="component" value="Unassembled WGS sequence"/>
</dbReference>
<evidence type="ECO:0000313" key="2">
    <source>
        <dbReference type="Proteomes" id="UP000002669"/>
    </source>
</evidence>
<dbReference type="HOGENOM" id="CLU_2108466_0_0_1"/>
<name>E4V4B4_ARTGP</name>
<evidence type="ECO:0000313" key="1">
    <source>
        <dbReference type="EMBL" id="EFR04838.1"/>
    </source>
</evidence>
<dbReference type="EMBL" id="DS989829">
    <property type="protein sequence ID" value="EFR04838.1"/>
    <property type="molecule type" value="Genomic_DNA"/>
</dbReference>
<dbReference type="RefSeq" id="XP_003169673.1">
    <property type="nucleotide sequence ID" value="XM_003169625.1"/>
</dbReference>